<feature type="region of interest" description="Disordered" evidence="18">
    <location>
        <begin position="240"/>
        <end position="266"/>
    </location>
</feature>
<accession>H3AR66</accession>
<feature type="coiled-coil region" evidence="17">
    <location>
        <begin position="55"/>
        <end position="82"/>
    </location>
</feature>
<dbReference type="EMBL" id="AFYH01166077">
    <property type="status" value="NOT_ANNOTATED_CDS"/>
    <property type="molecule type" value="Genomic_DNA"/>
</dbReference>
<keyword evidence="13 17" id="KW-0175">Coiled coil</keyword>
<dbReference type="Ensembl" id="ENSLACT00000012229.1">
    <property type="protein sequence ID" value="ENSLACP00000012137.1"/>
    <property type="gene ID" value="ENSLACG00000010684.1"/>
</dbReference>
<evidence type="ECO:0000256" key="5">
    <source>
        <dbReference type="ARBA" id="ARBA00019765"/>
    </source>
</evidence>
<comment type="function">
    <text evidence="16">Plays a role in membrane trafficking and in homotypic early endosome fusion. Participates in arteriogenesis by regulating vascular endothelial growth factor receptor 2/VEGFR2 cell surface expression and endosomal trafficking. By interacting with SDCCAG8, localizes to centrosomes and plays a critical role in ciliogenesis.</text>
</comment>
<dbReference type="Gene3D" id="1.20.5.340">
    <property type="match status" value="1"/>
</dbReference>
<evidence type="ECO:0000256" key="16">
    <source>
        <dbReference type="ARBA" id="ARBA00045310"/>
    </source>
</evidence>
<dbReference type="GO" id="GO:0005769">
    <property type="term" value="C:early endosome"/>
    <property type="evidence" value="ECO:0007669"/>
    <property type="project" value="UniProtKB-SubCell"/>
</dbReference>
<evidence type="ECO:0000259" key="19">
    <source>
        <dbReference type="Pfam" id="PF03528"/>
    </source>
</evidence>
<dbReference type="GO" id="GO:0008083">
    <property type="term" value="F:growth factor activity"/>
    <property type="evidence" value="ECO:0007669"/>
    <property type="project" value="InterPro"/>
</dbReference>
<dbReference type="Proteomes" id="UP000008672">
    <property type="component" value="Unassembled WGS sequence"/>
</dbReference>
<evidence type="ECO:0000256" key="12">
    <source>
        <dbReference type="ARBA" id="ARBA00022927"/>
    </source>
</evidence>
<dbReference type="GO" id="GO:0005813">
    <property type="term" value="C:centrosome"/>
    <property type="evidence" value="ECO:0007669"/>
    <property type="project" value="UniProtKB-SubCell"/>
</dbReference>
<organism evidence="21 22">
    <name type="scientific">Latimeria chalumnae</name>
    <name type="common">Coelacanth</name>
    <dbReference type="NCBI Taxonomy" id="7897"/>
    <lineage>
        <taxon>Eukaryota</taxon>
        <taxon>Metazoa</taxon>
        <taxon>Chordata</taxon>
        <taxon>Craniata</taxon>
        <taxon>Vertebrata</taxon>
        <taxon>Euteleostomi</taxon>
        <taxon>Coelacanthiformes</taxon>
        <taxon>Coelacanthidae</taxon>
        <taxon>Latimeria</taxon>
    </lineage>
</organism>
<reference evidence="22" key="1">
    <citation type="submission" date="2011-08" db="EMBL/GenBank/DDBJ databases">
        <title>The draft genome of Latimeria chalumnae.</title>
        <authorList>
            <person name="Di Palma F."/>
            <person name="Alfoldi J."/>
            <person name="Johnson J."/>
            <person name="Berlin A."/>
            <person name="Gnerre S."/>
            <person name="Jaffe D."/>
            <person name="MacCallum I."/>
            <person name="Young S."/>
            <person name="Walker B.J."/>
            <person name="Lander E."/>
            <person name="Lindblad-Toh K."/>
        </authorList>
    </citation>
    <scope>NUCLEOTIDE SEQUENCE [LARGE SCALE GENOMIC DNA]</scope>
    <source>
        <strain evidence="22">Wild caught</strain>
    </source>
</reference>
<dbReference type="Pfam" id="PF03528">
    <property type="entry name" value="Rabaptin"/>
    <property type="match status" value="1"/>
</dbReference>
<dbReference type="EMBL" id="AFYH01166079">
    <property type="status" value="NOT_ANNOTATED_CDS"/>
    <property type="molecule type" value="Genomic_DNA"/>
</dbReference>
<keyword evidence="10" id="KW-0967">Endosome</keyword>
<dbReference type="InterPro" id="IPR018514">
    <property type="entry name" value="Rabaptin_CC"/>
</dbReference>
<keyword evidence="7" id="KW-0963">Cytoplasm</keyword>
<dbReference type="Bgee" id="ENSLACG00000010684">
    <property type="expression patterns" value="Expressed in chordate pharynx and 6 other cell types or tissues"/>
</dbReference>
<keyword evidence="22" id="KW-1185">Reference proteome</keyword>
<dbReference type="EMBL" id="AFYH01166070">
    <property type="status" value="NOT_ANNOTATED_CDS"/>
    <property type="molecule type" value="Genomic_DNA"/>
</dbReference>
<evidence type="ECO:0000256" key="1">
    <source>
        <dbReference type="ARBA" id="ARBA00004120"/>
    </source>
</evidence>
<dbReference type="Pfam" id="PF09311">
    <property type="entry name" value="Rab5-bind"/>
    <property type="match status" value="1"/>
</dbReference>
<evidence type="ECO:0000256" key="8">
    <source>
        <dbReference type="ARBA" id="ARBA00022553"/>
    </source>
</evidence>
<dbReference type="EMBL" id="AFYH01166076">
    <property type="status" value="NOT_ANNOTATED_CDS"/>
    <property type="molecule type" value="Genomic_DNA"/>
</dbReference>
<keyword evidence="14" id="KW-0206">Cytoskeleton</keyword>
<evidence type="ECO:0000256" key="7">
    <source>
        <dbReference type="ARBA" id="ARBA00022490"/>
    </source>
</evidence>
<dbReference type="GO" id="GO:0006897">
    <property type="term" value="P:endocytosis"/>
    <property type="evidence" value="ECO:0007669"/>
    <property type="project" value="UniProtKB-KW"/>
</dbReference>
<dbReference type="HOGENOM" id="CLU_016882_0_0_1"/>
<reference evidence="21" key="3">
    <citation type="submission" date="2025-09" db="UniProtKB">
        <authorList>
            <consortium name="Ensembl"/>
        </authorList>
    </citation>
    <scope>IDENTIFICATION</scope>
</reference>
<dbReference type="EMBL" id="AFYH01166074">
    <property type="status" value="NOT_ANNOTATED_CDS"/>
    <property type="molecule type" value="Genomic_DNA"/>
</dbReference>
<feature type="region of interest" description="Disordered" evidence="18">
    <location>
        <begin position="169"/>
        <end position="188"/>
    </location>
</feature>
<evidence type="ECO:0000256" key="14">
    <source>
        <dbReference type="ARBA" id="ARBA00023212"/>
    </source>
</evidence>
<feature type="domain" description="Rabaptin coiled-coil" evidence="19">
    <location>
        <begin position="2"/>
        <end position="147"/>
    </location>
</feature>
<dbReference type="EMBL" id="AFYH01166078">
    <property type="status" value="NOT_ANNOTATED_CDS"/>
    <property type="molecule type" value="Genomic_DNA"/>
</dbReference>
<evidence type="ECO:0000256" key="2">
    <source>
        <dbReference type="ARBA" id="ARBA00004300"/>
    </source>
</evidence>
<dbReference type="Gene3D" id="1.20.5.730">
    <property type="entry name" value="Single helix bin"/>
    <property type="match status" value="1"/>
</dbReference>
<evidence type="ECO:0000256" key="15">
    <source>
        <dbReference type="ARBA" id="ARBA00023273"/>
    </source>
</evidence>
<dbReference type="PRINTS" id="PR01432">
    <property type="entry name" value="RABAPTIN"/>
</dbReference>
<evidence type="ECO:0000256" key="4">
    <source>
        <dbReference type="ARBA" id="ARBA00006603"/>
    </source>
</evidence>
<dbReference type="PANTHER" id="PTHR31179">
    <property type="entry name" value="RAB GTPASE-BINDING EFFECTOR PROTEIN"/>
    <property type="match status" value="1"/>
</dbReference>
<feature type="coiled-coil region" evidence="17">
    <location>
        <begin position="452"/>
        <end position="627"/>
    </location>
</feature>
<comment type="subcellular location">
    <subcellularLocation>
        <location evidence="1">Cytoplasm</location>
        <location evidence="1">Cytoskeleton</location>
        <location evidence="1">Cilium basal body</location>
    </subcellularLocation>
    <subcellularLocation>
        <location evidence="2">Cytoplasm</location>
        <location evidence="2">Cytoskeleton</location>
        <location evidence="2">Microtubule organizing center</location>
        <location evidence="2">Centrosome</location>
    </subcellularLocation>
    <subcellularLocation>
        <location evidence="3">Early endosome</location>
    </subcellularLocation>
</comment>
<dbReference type="EMBL" id="AFYH01166073">
    <property type="status" value="NOT_ANNOTATED_CDS"/>
    <property type="molecule type" value="Genomic_DNA"/>
</dbReference>
<evidence type="ECO:0000256" key="10">
    <source>
        <dbReference type="ARBA" id="ARBA00022753"/>
    </source>
</evidence>
<keyword evidence="11" id="KW-0970">Cilium biogenesis/degradation</keyword>
<dbReference type="InParanoid" id="H3AR66"/>
<feature type="domain" description="Rabaptin GTPase-Rab5 binding" evidence="20">
    <location>
        <begin position="380"/>
        <end position="663"/>
    </location>
</feature>
<reference evidence="21" key="2">
    <citation type="submission" date="2025-08" db="UniProtKB">
        <authorList>
            <consortium name="Ensembl"/>
        </authorList>
    </citation>
    <scope>IDENTIFICATION</scope>
</reference>
<evidence type="ECO:0000256" key="3">
    <source>
        <dbReference type="ARBA" id="ARBA00004412"/>
    </source>
</evidence>
<evidence type="ECO:0000256" key="17">
    <source>
        <dbReference type="SAM" id="Coils"/>
    </source>
</evidence>
<proteinExistence type="inferred from homology"/>
<sequence>VVQLQVQLADALAEIENIKAIATVCESTKQEAIDDVRRKCQEEVASLQTIMKESISNYESRLSNIEKERAEWQQYREQKEVEVLQLRKRGSATHLLDGPGNNMRKAHEDSEKLQSIVMPMEWEITALKRKLARAESLISQYQAGRVRRKHCFPSTMQTKGVHQQVVLQHRKSQALSTPRLTGKRGKKSFHPKKALMHFNLFIFLNPFQDSPDVEFLESDPSISDPASKQFNDLLRTNATEAGETSDSAEDSLRSEPSDSSAADSGSCADEADLPLCFGADTFARNCDTASIASFSMANSSLVKRLTPDQEETASLISTGTLVPECIYIPPPGHLIVPDHEWNQLQQEVTCGMVLARKKRGFDRFLMRIQIYFIAGFFWTQVKQQQVSLHQTKERLERVNREKEELQEVLRSSTDACAKQVSLLLDQTYKSEQLLLNLQSTFCQSQYRAQEQLADLAASHKKLCSELGRLKEENEGLKGKYSLHVSLQQAEDFTLPNSIQELQNLVQQYRKDLVSMRTTSEHQEERLRIEIVTLQDQLQSEQCAKQNLQEMLQSQLDTHREEIARLSTLRTEADRIHGVKSELEEELTEKVRELAALQAAHPEQQRRLQEEQEEKNHLQSLLREERSKGQRLQGELQTSEEVRHNFVRLSQTLQVRLELIRQADSLEQVREILNGTRLTDLKDLKDA</sequence>
<dbReference type="InterPro" id="IPR003914">
    <property type="entry name" value="Rabaptin"/>
</dbReference>
<keyword evidence="8" id="KW-0597">Phosphoprotein</keyword>
<evidence type="ECO:0000256" key="18">
    <source>
        <dbReference type="SAM" id="MobiDB-lite"/>
    </source>
</evidence>
<keyword evidence="9" id="KW-0254">Endocytosis</keyword>
<evidence type="ECO:0000313" key="21">
    <source>
        <dbReference type="Ensembl" id="ENSLACP00000012137.1"/>
    </source>
</evidence>
<keyword evidence="12" id="KW-0653">Protein transport</keyword>
<dbReference type="STRING" id="7897.ENSLACP00000012137"/>
<evidence type="ECO:0000313" key="22">
    <source>
        <dbReference type="Proteomes" id="UP000008672"/>
    </source>
</evidence>
<dbReference type="EMBL" id="AFYH01166072">
    <property type="status" value="NOT_ANNOTATED_CDS"/>
    <property type="molecule type" value="Genomic_DNA"/>
</dbReference>
<dbReference type="PANTHER" id="PTHR31179:SF6">
    <property type="entry name" value="RAB GTPASE-BINDING EFFECTOR PROTEIN 2"/>
    <property type="match status" value="1"/>
</dbReference>
<protein>
    <recommendedName>
        <fullName evidence="5">Rab GTPase-binding effector protein 2</fullName>
    </recommendedName>
</protein>
<dbReference type="GO" id="GO:0015031">
    <property type="term" value="P:protein transport"/>
    <property type="evidence" value="ECO:0007669"/>
    <property type="project" value="UniProtKB-KW"/>
</dbReference>
<dbReference type="GO" id="GO:0030030">
    <property type="term" value="P:cell projection organization"/>
    <property type="evidence" value="ECO:0007669"/>
    <property type="project" value="UniProtKB-KW"/>
</dbReference>
<dbReference type="AlphaFoldDB" id="H3AR66"/>
<dbReference type="EMBL" id="AFYH01166071">
    <property type="status" value="NOT_ANNOTATED_CDS"/>
    <property type="molecule type" value="Genomic_DNA"/>
</dbReference>
<name>H3AR66_LATCH</name>
<dbReference type="eggNOG" id="KOG0993">
    <property type="taxonomic scope" value="Eukaryota"/>
</dbReference>
<dbReference type="EMBL" id="AFYH01166075">
    <property type="status" value="NOT_ANNOTATED_CDS"/>
    <property type="molecule type" value="Genomic_DNA"/>
</dbReference>
<feature type="coiled-coil region" evidence="17">
    <location>
        <begin position="381"/>
        <end position="415"/>
    </location>
</feature>
<dbReference type="GeneTree" id="ENSGT00530000063743"/>
<comment type="similarity">
    <text evidence="4">Belongs to the rabaptin family.</text>
</comment>
<evidence type="ECO:0000256" key="6">
    <source>
        <dbReference type="ARBA" id="ARBA00022448"/>
    </source>
</evidence>
<feature type="compositionally biased region" description="Low complexity" evidence="18">
    <location>
        <begin position="257"/>
        <end position="266"/>
    </location>
</feature>
<dbReference type="SUPFAM" id="SSF103652">
    <property type="entry name" value="G protein-binding domain"/>
    <property type="match status" value="2"/>
</dbReference>
<evidence type="ECO:0000259" key="20">
    <source>
        <dbReference type="Pfam" id="PF09311"/>
    </source>
</evidence>
<dbReference type="InterPro" id="IPR015390">
    <property type="entry name" value="Rabaptin_Rab5-bd_dom"/>
</dbReference>
<evidence type="ECO:0000256" key="13">
    <source>
        <dbReference type="ARBA" id="ARBA00023054"/>
    </source>
</evidence>
<dbReference type="GO" id="GO:0005096">
    <property type="term" value="F:GTPase activator activity"/>
    <property type="evidence" value="ECO:0007669"/>
    <property type="project" value="InterPro"/>
</dbReference>
<keyword evidence="15" id="KW-0966">Cell projection</keyword>
<gene>
    <name evidence="21" type="primary">RABEP2</name>
</gene>
<evidence type="ECO:0000256" key="11">
    <source>
        <dbReference type="ARBA" id="ARBA00022794"/>
    </source>
</evidence>
<keyword evidence="6" id="KW-0813">Transport</keyword>
<evidence type="ECO:0000256" key="9">
    <source>
        <dbReference type="ARBA" id="ARBA00022583"/>
    </source>
</evidence>